<dbReference type="STRING" id="283909.R7UBN4"/>
<reference evidence="3" key="3">
    <citation type="submission" date="2015-06" db="UniProtKB">
        <authorList>
            <consortium name="EnsemblMetazoa"/>
        </authorList>
    </citation>
    <scope>IDENTIFICATION</scope>
</reference>
<dbReference type="PANTHER" id="PTHR32338:SF10">
    <property type="entry name" value="N-ACETYL-GAMMA-GLUTAMYL-PHOSPHATE REDUCTASE, CHLOROPLASTIC-RELATED"/>
    <property type="match status" value="1"/>
</dbReference>
<keyword evidence="4" id="KW-1185">Reference proteome</keyword>
<proteinExistence type="predicted"/>
<name>R7UBN4_CAPTE</name>
<organism evidence="2">
    <name type="scientific">Capitella teleta</name>
    <name type="common">Polychaete worm</name>
    <dbReference type="NCBI Taxonomy" id="283909"/>
    <lineage>
        <taxon>Eukaryota</taxon>
        <taxon>Metazoa</taxon>
        <taxon>Spiralia</taxon>
        <taxon>Lophotrochozoa</taxon>
        <taxon>Annelida</taxon>
        <taxon>Polychaeta</taxon>
        <taxon>Sedentaria</taxon>
        <taxon>Scolecida</taxon>
        <taxon>Capitellidae</taxon>
        <taxon>Capitella</taxon>
    </lineage>
</organism>
<reference evidence="2 4" key="2">
    <citation type="journal article" date="2013" name="Nature">
        <title>Insights into bilaterian evolution from three spiralian genomes.</title>
        <authorList>
            <person name="Simakov O."/>
            <person name="Marletaz F."/>
            <person name="Cho S.J."/>
            <person name="Edsinger-Gonzales E."/>
            <person name="Havlak P."/>
            <person name="Hellsten U."/>
            <person name="Kuo D.H."/>
            <person name="Larsson T."/>
            <person name="Lv J."/>
            <person name="Arendt D."/>
            <person name="Savage R."/>
            <person name="Osoegawa K."/>
            <person name="de Jong P."/>
            <person name="Grimwood J."/>
            <person name="Chapman J.A."/>
            <person name="Shapiro H."/>
            <person name="Aerts A."/>
            <person name="Otillar R.P."/>
            <person name="Terry A.Y."/>
            <person name="Boore J.L."/>
            <person name="Grigoriev I.V."/>
            <person name="Lindberg D.R."/>
            <person name="Seaver E.C."/>
            <person name="Weisblat D.A."/>
            <person name="Putnam N.H."/>
            <person name="Rokhsar D.S."/>
        </authorList>
    </citation>
    <scope>NUCLEOTIDE SEQUENCE</scope>
    <source>
        <strain evidence="2 4">I ESC-2004</strain>
    </source>
</reference>
<evidence type="ECO:0000313" key="4">
    <source>
        <dbReference type="Proteomes" id="UP000014760"/>
    </source>
</evidence>
<dbReference type="PANTHER" id="PTHR32338">
    <property type="entry name" value="N-ACETYL-GAMMA-GLUTAMYL-PHOSPHATE REDUCTASE, CHLOROPLASTIC-RELATED-RELATED"/>
    <property type="match status" value="1"/>
</dbReference>
<protein>
    <recommendedName>
        <fullName evidence="1">N-acetyl-gamma-glutamyl-phosphate reductase dimerisation domain-containing protein</fullName>
    </recommendedName>
</protein>
<dbReference type="Pfam" id="PF22698">
    <property type="entry name" value="Semialdhyde_dhC_1"/>
    <property type="match status" value="1"/>
</dbReference>
<dbReference type="HOGENOM" id="CLU_108041_1_0_1"/>
<dbReference type="EMBL" id="AMQN01045393">
    <property type="status" value="NOT_ANNOTATED_CDS"/>
    <property type="molecule type" value="Genomic_DNA"/>
</dbReference>
<dbReference type="SUPFAM" id="SSF55347">
    <property type="entry name" value="Glyceraldehyde-3-phosphate dehydrogenase-like, C-terminal domain"/>
    <property type="match status" value="1"/>
</dbReference>
<reference evidence="4" key="1">
    <citation type="submission" date="2012-12" db="EMBL/GenBank/DDBJ databases">
        <authorList>
            <person name="Hellsten U."/>
            <person name="Grimwood J."/>
            <person name="Chapman J.A."/>
            <person name="Shapiro H."/>
            <person name="Aerts A."/>
            <person name="Otillar R.P."/>
            <person name="Terry A.Y."/>
            <person name="Boore J.L."/>
            <person name="Simakov O."/>
            <person name="Marletaz F."/>
            <person name="Cho S.-J."/>
            <person name="Edsinger-Gonzales E."/>
            <person name="Havlak P."/>
            <person name="Kuo D.-H."/>
            <person name="Larsson T."/>
            <person name="Lv J."/>
            <person name="Arendt D."/>
            <person name="Savage R."/>
            <person name="Osoegawa K."/>
            <person name="de Jong P."/>
            <person name="Lindberg D.R."/>
            <person name="Seaver E.C."/>
            <person name="Weisblat D.A."/>
            <person name="Putnam N.H."/>
            <person name="Grigoriev I.V."/>
            <person name="Rokhsar D.S."/>
        </authorList>
    </citation>
    <scope>NUCLEOTIDE SEQUENCE</scope>
    <source>
        <strain evidence="4">I ESC-2004</strain>
    </source>
</reference>
<dbReference type="OrthoDB" id="8197307at2759"/>
<dbReference type="OMA" id="VFPNRIP"/>
<gene>
    <name evidence="2" type="ORF">CAPTEDRAFT_92493</name>
</gene>
<evidence type="ECO:0000313" key="3">
    <source>
        <dbReference type="EnsemblMetazoa" id="CapteP92493"/>
    </source>
</evidence>
<dbReference type="AlphaFoldDB" id="R7UBN4"/>
<dbReference type="InterPro" id="IPR058924">
    <property type="entry name" value="AGPR_dimerisation_dom"/>
</dbReference>
<dbReference type="EMBL" id="KB303102">
    <property type="protein sequence ID" value="ELU03501.1"/>
    <property type="molecule type" value="Genomic_DNA"/>
</dbReference>
<dbReference type="Gene3D" id="3.30.360.10">
    <property type="entry name" value="Dihydrodipicolinate Reductase, domain 2"/>
    <property type="match status" value="1"/>
</dbReference>
<evidence type="ECO:0000259" key="1">
    <source>
        <dbReference type="Pfam" id="PF22698"/>
    </source>
</evidence>
<sequence length="116" mass="12893">FTPHLVPMQRGIFSTIYVEMEKDIKADDLRRLFVECYKDETFVKVLPAGEMPRSQDVRGSNRALLAVFPDRVGHRAILLSTLDNLVKGASGQAIQNANLICGLPEDEGLRLVPMAP</sequence>
<feature type="non-terminal residue" evidence="2">
    <location>
        <position position="1"/>
    </location>
</feature>
<evidence type="ECO:0000313" key="2">
    <source>
        <dbReference type="EMBL" id="ELU03501.1"/>
    </source>
</evidence>
<dbReference type="Proteomes" id="UP000014760">
    <property type="component" value="Unassembled WGS sequence"/>
</dbReference>
<dbReference type="InterPro" id="IPR050085">
    <property type="entry name" value="AGPR"/>
</dbReference>
<dbReference type="EnsemblMetazoa" id="CapteT92493">
    <property type="protein sequence ID" value="CapteP92493"/>
    <property type="gene ID" value="CapteG92493"/>
</dbReference>
<feature type="domain" description="N-acetyl-gamma-glutamyl-phosphate reductase dimerisation" evidence="1">
    <location>
        <begin position="1"/>
        <end position="84"/>
    </location>
</feature>
<accession>R7UBN4</accession>